<evidence type="ECO:0000256" key="4">
    <source>
        <dbReference type="ARBA" id="ARBA00022679"/>
    </source>
</evidence>
<keyword evidence="3" id="KW-0032">Aminotransferase</keyword>
<dbReference type="InterPro" id="IPR015422">
    <property type="entry name" value="PyrdxlP-dep_Trfase_small"/>
</dbReference>
<evidence type="ECO:0000313" key="7">
    <source>
        <dbReference type="EMBL" id="GBG79985.1"/>
    </source>
</evidence>
<sequence>MSRVVCCRSSSSAWSLSQIERPWMVLRSTSRLARTSESSCLIWRWSSNSALQCRSPSLSSSSSPSFPPPRALPVASFSSFFISSGIPKNSPRRQPLALGKRKLLAMADLQQVTNPEMVDEDLQARLAAAAPRSQVADRLAEFGETIFTQISELALKHGAVNLGQGFPNFDGPDFVKEAAVEAIRSGKGQYARLQGVPPLNSAIADRFEKDYNVKVDPDTEVTVTCGCTGAIAAAFLGLINPGDEVVLIEPYYDSYRACAAMVGARVKYVTLRPPSFAIDERELRAAFSSKTRAIVVNSPHNPTGRVFSRKEMELIASLCQEHDALVLTDQVYEHIVFPGTSFVSMASLPGMYDRTVSMSSMGKTFSLTGWKVGWAVAPPPLSDAVRKAHQFLTFAISTPLQWATVTALRAPDEFFQQLTHQYTARREKLVTGLREVGFRVFEPEGSFFVMADHTPFGIAEDDVAFCKYLIEHVGVAAIPPSFFYSNPNDGKHLIRFAFCKDDDVLSEAISRMKAKLRVAAHSQ</sequence>
<protein>
    <recommendedName>
        <fullName evidence="6">Aminotransferase class I/classII large domain-containing protein</fullName>
    </recommendedName>
</protein>
<evidence type="ECO:0000313" key="8">
    <source>
        <dbReference type="Proteomes" id="UP000265515"/>
    </source>
</evidence>
<dbReference type="EMBL" id="BFEA01000333">
    <property type="protein sequence ID" value="GBG79985.1"/>
    <property type="molecule type" value="Genomic_DNA"/>
</dbReference>
<dbReference type="InterPro" id="IPR015424">
    <property type="entry name" value="PyrdxlP-dep_Trfase"/>
</dbReference>
<dbReference type="PANTHER" id="PTHR43807">
    <property type="entry name" value="FI04487P"/>
    <property type="match status" value="1"/>
</dbReference>
<dbReference type="OrthoDB" id="2414662at2759"/>
<keyword evidence="5" id="KW-0663">Pyridoxal phosphate</keyword>
<dbReference type="Proteomes" id="UP000265515">
    <property type="component" value="Unassembled WGS sequence"/>
</dbReference>
<comment type="cofactor">
    <cofactor evidence="1">
        <name>pyridoxal 5'-phosphate</name>
        <dbReference type="ChEBI" id="CHEBI:597326"/>
    </cofactor>
</comment>
<dbReference type="InterPro" id="IPR051326">
    <property type="entry name" value="Kynurenine-oxoglutarate_AT"/>
</dbReference>
<evidence type="ECO:0000256" key="5">
    <source>
        <dbReference type="ARBA" id="ARBA00022898"/>
    </source>
</evidence>
<dbReference type="Gene3D" id="3.90.1150.10">
    <property type="entry name" value="Aspartate Aminotransferase, domain 1"/>
    <property type="match status" value="1"/>
</dbReference>
<gene>
    <name evidence="7" type="ORF">CBR_g30246</name>
</gene>
<dbReference type="STRING" id="69332.A0A388LCD3"/>
<dbReference type="InterPro" id="IPR015421">
    <property type="entry name" value="PyrdxlP-dep_Trfase_major"/>
</dbReference>
<evidence type="ECO:0000259" key="6">
    <source>
        <dbReference type="Pfam" id="PF00155"/>
    </source>
</evidence>
<dbReference type="AlphaFoldDB" id="A0A388LCD3"/>
<dbReference type="SUPFAM" id="SSF53383">
    <property type="entry name" value="PLP-dependent transferases"/>
    <property type="match status" value="1"/>
</dbReference>
<dbReference type="GO" id="GO:0030170">
    <property type="term" value="F:pyridoxal phosphate binding"/>
    <property type="evidence" value="ECO:0007669"/>
    <property type="project" value="InterPro"/>
</dbReference>
<feature type="domain" description="Aminotransferase class I/classII large" evidence="6">
    <location>
        <begin position="160"/>
        <end position="511"/>
    </location>
</feature>
<evidence type="ECO:0000256" key="3">
    <source>
        <dbReference type="ARBA" id="ARBA00022576"/>
    </source>
</evidence>
<dbReference type="OMA" id="SQGANQY"/>
<dbReference type="FunFam" id="3.40.640.10:FF:000024">
    <property type="entry name" value="Kynurenine--oxoglutarate transaminase 3"/>
    <property type="match status" value="1"/>
</dbReference>
<keyword evidence="8" id="KW-1185">Reference proteome</keyword>
<proteinExistence type="inferred from homology"/>
<dbReference type="GO" id="GO:0016212">
    <property type="term" value="F:kynurenine-oxoglutarate transaminase activity"/>
    <property type="evidence" value="ECO:0007669"/>
    <property type="project" value="TreeGrafter"/>
</dbReference>
<dbReference type="PANTHER" id="PTHR43807:SF20">
    <property type="entry name" value="FI04487P"/>
    <property type="match status" value="1"/>
</dbReference>
<dbReference type="Pfam" id="PF00155">
    <property type="entry name" value="Aminotran_1_2"/>
    <property type="match status" value="1"/>
</dbReference>
<dbReference type="GO" id="GO:0005737">
    <property type="term" value="C:cytoplasm"/>
    <property type="evidence" value="ECO:0007669"/>
    <property type="project" value="TreeGrafter"/>
</dbReference>
<dbReference type="Gene3D" id="3.40.640.10">
    <property type="entry name" value="Type I PLP-dependent aspartate aminotransferase-like (Major domain)"/>
    <property type="match status" value="1"/>
</dbReference>
<dbReference type="CDD" id="cd00609">
    <property type="entry name" value="AAT_like"/>
    <property type="match status" value="1"/>
</dbReference>
<evidence type="ECO:0000256" key="1">
    <source>
        <dbReference type="ARBA" id="ARBA00001933"/>
    </source>
</evidence>
<evidence type="ECO:0000256" key="2">
    <source>
        <dbReference type="ARBA" id="ARBA00007441"/>
    </source>
</evidence>
<accession>A0A388LCD3</accession>
<name>A0A388LCD3_CHABU</name>
<dbReference type="InterPro" id="IPR004839">
    <property type="entry name" value="Aminotransferase_I/II_large"/>
</dbReference>
<comment type="caution">
    <text evidence="7">The sequence shown here is derived from an EMBL/GenBank/DDBJ whole genome shotgun (WGS) entry which is preliminary data.</text>
</comment>
<dbReference type="Gramene" id="GBG79985">
    <property type="protein sequence ID" value="GBG79985"/>
    <property type="gene ID" value="CBR_g30246"/>
</dbReference>
<comment type="similarity">
    <text evidence="2">Belongs to the class-I pyridoxal-phosphate-dependent aminotransferase family.</text>
</comment>
<keyword evidence="4" id="KW-0808">Transferase</keyword>
<organism evidence="7 8">
    <name type="scientific">Chara braunii</name>
    <name type="common">Braun's stonewort</name>
    <dbReference type="NCBI Taxonomy" id="69332"/>
    <lineage>
        <taxon>Eukaryota</taxon>
        <taxon>Viridiplantae</taxon>
        <taxon>Streptophyta</taxon>
        <taxon>Charophyceae</taxon>
        <taxon>Charales</taxon>
        <taxon>Characeae</taxon>
        <taxon>Chara</taxon>
    </lineage>
</organism>
<reference evidence="7 8" key="1">
    <citation type="journal article" date="2018" name="Cell">
        <title>The Chara Genome: Secondary Complexity and Implications for Plant Terrestrialization.</title>
        <authorList>
            <person name="Nishiyama T."/>
            <person name="Sakayama H."/>
            <person name="Vries J.D."/>
            <person name="Buschmann H."/>
            <person name="Saint-Marcoux D."/>
            <person name="Ullrich K.K."/>
            <person name="Haas F.B."/>
            <person name="Vanderstraeten L."/>
            <person name="Becker D."/>
            <person name="Lang D."/>
            <person name="Vosolsobe S."/>
            <person name="Rombauts S."/>
            <person name="Wilhelmsson P.K.I."/>
            <person name="Janitza P."/>
            <person name="Kern R."/>
            <person name="Heyl A."/>
            <person name="Rumpler F."/>
            <person name="Villalobos L.I.A.C."/>
            <person name="Clay J.M."/>
            <person name="Skokan R."/>
            <person name="Toyoda A."/>
            <person name="Suzuki Y."/>
            <person name="Kagoshima H."/>
            <person name="Schijlen E."/>
            <person name="Tajeshwar N."/>
            <person name="Catarino B."/>
            <person name="Hetherington A.J."/>
            <person name="Saltykova A."/>
            <person name="Bonnot C."/>
            <person name="Breuninger H."/>
            <person name="Symeonidi A."/>
            <person name="Radhakrishnan G.V."/>
            <person name="Van Nieuwerburgh F."/>
            <person name="Deforce D."/>
            <person name="Chang C."/>
            <person name="Karol K.G."/>
            <person name="Hedrich R."/>
            <person name="Ulvskov P."/>
            <person name="Glockner G."/>
            <person name="Delwiche C.F."/>
            <person name="Petrasek J."/>
            <person name="Van de Peer Y."/>
            <person name="Friml J."/>
            <person name="Beilby M."/>
            <person name="Dolan L."/>
            <person name="Kohara Y."/>
            <person name="Sugano S."/>
            <person name="Fujiyama A."/>
            <person name="Delaux P.-M."/>
            <person name="Quint M."/>
            <person name="TheiBen G."/>
            <person name="Hagemann M."/>
            <person name="Harholt J."/>
            <person name="Dunand C."/>
            <person name="Zachgo S."/>
            <person name="Langdale J."/>
            <person name="Maumus F."/>
            <person name="Straeten D.V.D."/>
            <person name="Gould S.B."/>
            <person name="Rensing S.A."/>
        </authorList>
    </citation>
    <scope>NUCLEOTIDE SEQUENCE [LARGE SCALE GENOMIC DNA]</scope>
    <source>
        <strain evidence="7 8">S276</strain>
    </source>
</reference>